<comment type="caution">
    <text evidence="1">The sequence shown here is derived from an EMBL/GenBank/DDBJ whole genome shotgun (WGS) entry which is preliminary data.</text>
</comment>
<evidence type="ECO:0000313" key="1">
    <source>
        <dbReference type="EMBL" id="MFC4768032.1"/>
    </source>
</evidence>
<keyword evidence="2" id="KW-1185">Reference proteome</keyword>
<proteinExistence type="predicted"/>
<reference evidence="2" key="1">
    <citation type="journal article" date="2019" name="Int. J. Syst. Evol. Microbiol.">
        <title>The Global Catalogue of Microorganisms (GCM) 10K type strain sequencing project: providing services to taxonomists for standard genome sequencing and annotation.</title>
        <authorList>
            <consortium name="The Broad Institute Genomics Platform"/>
            <consortium name="The Broad Institute Genome Sequencing Center for Infectious Disease"/>
            <person name="Wu L."/>
            <person name="Ma J."/>
        </authorList>
    </citation>
    <scope>NUCLEOTIDE SEQUENCE [LARGE SCALE GENOMIC DNA]</scope>
    <source>
        <strain evidence="2">WYCCWR 12678</strain>
    </source>
</reference>
<accession>A0ABV9Q448</accession>
<organism evidence="1 2">
    <name type="scientific">Effusibacillus consociatus</name>
    <dbReference type="NCBI Taxonomy" id="1117041"/>
    <lineage>
        <taxon>Bacteria</taxon>
        <taxon>Bacillati</taxon>
        <taxon>Bacillota</taxon>
        <taxon>Bacilli</taxon>
        <taxon>Bacillales</taxon>
        <taxon>Alicyclobacillaceae</taxon>
        <taxon>Effusibacillus</taxon>
    </lineage>
</organism>
<gene>
    <name evidence="1" type="ORF">ACFO8Q_11790</name>
</gene>
<name>A0ABV9Q448_9BACL</name>
<dbReference type="RefSeq" id="WP_380025954.1">
    <property type="nucleotide sequence ID" value="NZ_JBHSHC010000096.1"/>
</dbReference>
<protein>
    <submittedName>
        <fullName evidence="1">Uncharacterized protein</fullName>
    </submittedName>
</protein>
<dbReference type="Proteomes" id="UP001596002">
    <property type="component" value="Unassembled WGS sequence"/>
</dbReference>
<evidence type="ECO:0000313" key="2">
    <source>
        <dbReference type="Proteomes" id="UP001596002"/>
    </source>
</evidence>
<sequence>MDNQIQKMEHEIEALKKQLNELQEEAPNASPQPRFIQPELHAPTGDDALYEAGPVQGMQFDNFENFTGGE</sequence>
<dbReference type="EMBL" id="JBHSHC010000096">
    <property type="protein sequence ID" value="MFC4768032.1"/>
    <property type="molecule type" value="Genomic_DNA"/>
</dbReference>